<protein>
    <recommendedName>
        <fullName evidence="4">Membrane dipeptidase</fullName>
    </recommendedName>
</protein>
<dbReference type="Pfam" id="PF01244">
    <property type="entry name" value="Peptidase_M19"/>
    <property type="match status" value="1"/>
</dbReference>
<dbReference type="PROSITE" id="PS51365">
    <property type="entry name" value="RENAL_DIPEPTIDASE_2"/>
    <property type="match status" value="1"/>
</dbReference>
<dbReference type="Proteomes" id="UP000293623">
    <property type="component" value="Unassembled WGS sequence"/>
</dbReference>
<dbReference type="Gene3D" id="3.20.20.140">
    <property type="entry name" value="Metal-dependent hydrolases"/>
    <property type="match status" value="1"/>
</dbReference>
<dbReference type="PANTHER" id="PTHR10443:SF12">
    <property type="entry name" value="DIPEPTIDASE"/>
    <property type="match status" value="1"/>
</dbReference>
<reference evidence="2 3" key="1">
    <citation type="submission" date="2019-01" db="EMBL/GenBank/DDBJ databases">
        <title>Altererythrobacter rhizovicinus sp. nov., isolated from the rhizosphere soil of Haloxylon ammodendron.</title>
        <authorList>
            <person name="Li H.-P."/>
            <person name="Gou J.-Y."/>
            <person name="Yao D."/>
            <person name="Han Q.-Q."/>
            <person name="Shao K.-Z."/>
            <person name="Zhao Q."/>
            <person name="Zhang J.-L."/>
        </authorList>
    </citation>
    <scope>NUCLEOTIDE SEQUENCE [LARGE SCALE GENOMIC DNA]</scope>
    <source>
        <strain evidence="2 3">AY-3R</strain>
    </source>
</reference>
<dbReference type="OrthoDB" id="9804920at2"/>
<organism evidence="2 3">
    <name type="scientific">Pelagerythrobacter rhizovicinus</name>
    <dbReference type="NCBI Taxonomy" id="2268576"/>
    <lineage>
        <taxon>Bacteria</taxon>
        <taxon>Pseudomonadati</taxon>
        <taxon>Pseudomonadota</taxon>
        <taxon>Alphaproteobacteria</taxon>
        <taxon>Sphingomonadales</taxon>
        <taxon>Erythrobacteraceae</taxon>
        <taxon>Pelagerythrobacter</taxon>
    </lineage>
</organism>
<dbReference type="AlphaFoldDB" id="A0A4Q2KS63"/>
<evidence type="ECO:0000256" key="1">
    <source>
        <dbReference type="SAM" id="SignalP"/>
    </source>
</evidence>
<dbReference type="EMBL" id="SDPV01000001">
    <property type="protein sequence ID" value="RXZ66542.1"/>
    <property type="molecule type" value="Genomic_DNA"/>
</dbReference>
<keyword evidence="3" id="KW-1185">Reference proteome</keyword>
<dbReference type="PANTHER" id="PTHR10443">
    <property type="entry name" value="MICROSOMAL DIPEPTIDASE"/>
    <property type="match status" value="1"/>
</dbReference>
<comment type="caution">
    <text evidence="2">The sequence shown here is derived from an EMBL/GenBank/DDBJ whole genome shotgun (WGS) entry which is preliminary data.</text>
</comment>
<sequence length="355" mass="38596">MERRTFLGSGLALGAIGLAGAGHAAAPGTKRPLTFDAMGEVRFSYTPELVREMHASGLDAIAVTLCDPKPMGEAAYDLAMEAVLAHDRHIARHPALFCKATSVADLALARESGQIAIFYLFQNSTHFGVELDNVDLFYNLGVRTAQITYNHQNWAGSGCKELGTNGLTVFGRALVERMNATGMLIDLSHANMQTMADAIAHSKAPAIISHTGCMAVHASERNTTDDNLRLLAEKGGVVGICQIRPFLTEKRQGALADYFRHIDHAIRVAGVDHVAIGSDRDHRRIEMTDEYLAELKREEGANFNPADWPLFIDELNGPRRMEVVWDGVRKLGHGAAAADKVMGGNLHRLYSEVVG</sequence>
<dbReference type="InterPro" id="IPR032466">
    <property type="entry name" value="Metal_Hydrolase"/>
</dbReference>
<evidence type="ECO:0000313" key="2">
    <source>
        <dbReference type="EMBL" id="RXZ66542.1"/>
    </source>
</evidence>
<evidence type="ECO:0008006" key="4">
    <source>
        <dbReference type="Google" id="ProtNLM"/>
    </source>
</evidence>
<keyword evidence="1" id="KW-0732">Signal</keyword>
<feature type="chain" id="PRO_5020432496" description="Membrane dipeptidase" evidence="1">
    <location>
        <begin position="25"/>
        <end position="355"/>
    </location>
</feature>
<dbReference type="GO" id="GO:0070573">
    <property type="term" value="F:metallodipeptidase activity"/>
    <property type="evidence" value="ECO:0007669"/>
    <property type="project" value="InterPro"/>
</dbReference>
<evidence type="ECO:0000313" key="3">
    <source>
        <dbReference type="Proteomes" id="UP000293623"/>
    </source>
</evidence>
<feature type="signal peptide" evidence="1">
    <location>
        <begin position="1"/>
        <end position="24"/>
    </location>
</feature>
<accession>A0A4Q2KS63</accession>
<dbReference type="InterPro" id="IPR008257">
    <property type="entry name" value="Pept_M19"/>
</dbReference>
<dbReference type="SUPFAM" id="SSF51556">
    <property type="entry name" value="Metallo-dependent hydrolases"/>
    <property type="match status" value="1"/>
</dbReference>
<proteinExistence type="predicted"/>
<dbReference type="RefSeq" id="WP_129524004.1">
    <property type="nucleotide sequence ID" value="NZ_SDPV01000001.1"/>
</dbReference>
<dbReference type="GO" id="GO:0006508">
    <property type="term" value="P:proteolysis"/>
    <property type="evidence" value="ECO:0007669"/>
    <property type="project" value="InterPro"/>
</dbReference>
<gene>
    <name evidence="2" type="ORF">ETX26_07655</name>
</gene>
<name>A0A4Q2KS63_9SPHN</name>